<dbReference type="Proteomes" id="UP001597058">
    <property type="component" value="Unassembled WGS sequence"/>
</dbReference>
<proteinExistence type="predicted"/>
<dbReference type="RefSeq" id="WP_381236273.1">
    <property type="nucleotide sequence ID" value="NZ_JBHSKH010000027.1"/>
</dbReference>
<sequence>MNDMQVYTLSGDTTAAESFTFGSATAVIGDAGTVIIVEAGDALDRSSVWNADEVRVLGPAPRPVKERLVDRPGAWGTDDTKLPVHLMARVAEGLVYLGTGTVAQTGTKLSPGHIEHVLTHCTFRLDTPLSKPNLDRVRPLVPPELPSLEWLGHVNGNRATALEQFITGWYPATSEDPEPPSVQAPAIGLPDGLRRFYQLAQHRPRSLGAQNRILPASKRQTDPNGEMLIFGEENQGGFFWSLSWTLDGPEADPAVWFREYDEPPIAEQEPLSGFLIQFSLYEAAMGAAYVALSGRLTAEQVDRFTGRLHPVPLRPFWPLAPTRFYVARGLVLHVTDEGDESFSIWAGAIHRSSLAPLADSAVEWTQFDG</sequence>
<accession>A0ABW3XPB1</accession>
<comment type="caution">
    <text evidence="1">The sequence shown here is derived from an EMBL/GenBank/DDBJ whole genome shotgun (WGS) entry which is preliminary data.</text>
</comment>
<keyword evidence="2" id="KW-1185">Reference proteome</keyword>
<gene>
    <name evidence="1" type="ORF">ACFQ5X_34770</name>
</gene>
<evidence type="ECO:0000313" key="1">
    <source>
        <dbReference type="EMBL" id="MFD1310974.1"/>
    </source>
</evidence>
<evidence type="ECO:0000313" key="2">
    <source>
        <dbReference type="Proteomes" id="UP001597058"/>
    </source>
</evidence>
<evidence type="ECO:0008006" key="3">
    <source>
        <dbReference type="Google" id="ProtNLM"/>
    </source>
</evidence>
<organism evidence="1 2">
    <name type="scientific">Streptomyces kaempferi</name>
    <dbReference type="NCBI Taxonomy" id="333725"/>
    <lineage>
        <taxon>Bacteria</taxon>
        <taxon>Bacillati</taxon>
        <taxon>Actinomycetota</taxon>
        <taxon>Actinomycetes</taxon>
        <taxon>Kitasatosporales</taxon>
        <taxon>Streptomycetaceae</taxon>
        <taxon>Streptomyces</taxon>
    </lineage>
</organism>
<name>A0ABW3XPB1_9ACTN</name>
<dbReference type="EMBL" id="JBHTMM010000064">
    <property type="protein sequence ID" value="MFD1310974.1"/>
    <property type="molecule type" value="Genomic_DNA"/>
</dbReference>
<protein>
    <recommendedName>
        <fullName evidence="3">DUF4185 domain-containing protein</fullName>
    </recommendedName>
</protein>
<reference evidence="2" key="1">
    <citation type="journal article" date="2019" name="Int. J. Syst. Evol. Microbiol.">
        <title>The Global Catalogue of Microorganisms (GCM) 10K type strain sequencing project: providing services to taxonomists for standard genome sequencing and annotation.</title>
        <authorList>
            <consortium name="The Broad Institute Genomics Platform"/>
            <consortium name="The Broad Institute Genome Sequencing Center for Infectious Disease"/>
            <person name="Wu L."/>
            <person name="Ma J."/>
        </authorList>
    </citation>
    <scope>NUCLEOTIDE SEQUENCE [LARGE SCALE GENOMIC DNA]</scope>
    <source>
        <strain evidence="2">CGMCC 4.7020</strain>
    </source>
</reference>